<feature type="transmembrane region" description="Helical" evidence="1">
    <location>
        <begin position="153"/>
        <end position="174"/>
    </location>
</feature>
<dbReference type="PANTHER" id="PTHR34989:SF1">
    <property type="entry name" value="PROTEIN HDED"/>
    <property type="match status" value="1"/>
</dbReference>
<organism evidence="2 3">
    <name type="scientific">Lysobacter cavernae</name>
    <dbReference type="NCBI Taxonomy" id="1685901"/>
    <lineage>
        <taxon>Bacteria</taxon>
        <taxon>Pseudomonadati</taxon>
        <taxon>Pseudomonadota</taxon>
        <taxon>Gammaproteobacteria</taxon>
        <taxon>Lysobacterales</taxon>
        <taxon>Lysobacteraceae</taxon>
        <taxon>Lysobacter</taxon>
    </lineage>
</organism>
<accession>A0ABV7RS58</accession>
<evidence type="ECO:0000313" key="3">
    <source>
        <dbReference type="Proteomes" id="UP001595740"/>
    </source>
</evidence>
<dbReference type="Proteomes" id="UP001595740">
    <property type="component" value="Unassembled WGS sequence"/>
</dbReference>
<dbReference type="InterPro" id="IPR005325">
    <property type="entry name" value="DUF308_memb"/>
</dbReference>
<keyword evidence="1" id="KW-1133">Transmembrane helix</keyword>
<dbReference type="PANTHER" id="PTHR34989">
    <property type="entry name" value="PROTEIN HDED"/>
    <property type="match status" value="1"/>
</dbReference>
<feature type="transmembrane region" description="Helical" evidence="1">
    <location>
        <begin position="70"/>
        <end position="91"/>
    </location>
</feature>
<evidence type="ECO:0000256" key="1">
    <source>
        <dbReference type="SAM" id="Phobius"/>
    </source>
</evidence>
<protein>
    <submittedName>
        <fullName evidence="2">HdeD family acid-resistance protein</fullName>
    </submittedName>
</protein>
<keyword evidence="1" id="KW-0472">Membrane</keyword>
<evidence type="ECO:0000313" key="2">
    <source>
        <dbReference type="EMBL" id="MFC3550790.1"/>
    </source>
</evidence>
<name>A0ABV7RS58_9GAMM</name>
<feature type="transmembrane region" description="Helical" evidence="1">
    <location>
        <begin position="12"/>
        <end position="33"/>
    </location>
</feature>
<comment type="caution">
    <text evidence="2">The sequence shown here is derived from an EMBL/GenBank/DDBJ whole genome shotgun (WGS) entry which is preliminary data.</text>
</comment>
<feature type="transmembrane region" description="Helical" evidence="1">
    <location>
        <begin position="97"/>
        <end position="115"/>
    </location>
</feature>
<proteinExistence type="predicted"/>
<keyword evidence="3" id="KW-1185">Reference proteome</keyword>
<dbReference type="InterPro" id="IPR052712">
    <property type="entry name" value="Acid_resist_chaperone_HdeD"/>
</dbReference>
<sequence>MNHAADDTRNRNRWLMLLYGLLGLAFGAAVLLWPDNTVVALLMAFGALAVIDGIYAIGCVFRKVVALPNALLLAYAVLSIALGVVALLQPLWLAMSLFWLVAGWLIVAGIARLVLAALLRRLVEGHWWLAISGVCMIALGVFFLTYPELRLQAITLWLAVAALIYGGIQTAFALRRFRR</sequence>
<dbReference type="EMBL" id="JBHRXK010000002">
    <property type="protein sequence ID" value="MFC3550790.1"/>
    <property type="molecule type" value="Genomic_DNA"/>
</dbReference>
<feature type="transmembrane region" description="Helical" evidence="1">
    <location>
        <begin position="39"/>
        <end position="58"/>
    </location>
</feature>
<feature type="transmembrane region" description="Helical" evidence="1">
    <location>
        <begin position="127"/>
        <end position="147"/>
    </location>
</feature>
<dbReference type="Pfam" id="PF03729">
    <property type="entry name" value="DUF308"/>
    <property type="match status" value="2"/>
</dbReference>
<reference evidence="3" key="1">
    <citation type="journal article" date="2019" name="Int. J. Syst. Evol. Microbiol.">
        <title>The Global Catalogue of Microorganisms (GCM) 10K type strain sequencing project: providing services to taxonomists for standard genome sequencing and annotation.</title>
        <authorList>
            <consortium name="The Broad Institute Genomics Platform"/>
            <consortium name="The Broad Institute Genome Sequencing Center for Infectious Disease"/>
            <person name="Wu L."/>
            <person name="Ma J."/>
        </authorList>
    </citation>
    <scope>NUCLEOTIDE SEQUENCE [LARGE SCALE GENOMIC DNA]</scope>
    <source>
        <strain evidence="3">KCTC 42875</strain>
    </source>
</reference>
<dbReference type="RefSeq" id="WP_386758522.1">
    <property type="nucleotide sequence ID" value="NZ_JBHRXK010000002.1"/>
</dbReference>
<gene>
    <name evidence="2" type="ORF">ACFOLC_07130</name>
</gene>
<keyword evidence="1" id="KW-0812">Transmembrane</keyword>